<dbReference type="Pfam" id="PF00990">
    <property type="entry name" value="GGDEF"/>
    <property type="match status" value="1"/>
</dbReference>
<name>A0A158IRH5_9BURK</name>
<dbReference type="CDD" id="cd01948">
    <property type="entry name" value="EAL"/>
    <property type="match status" value="1"/>
</dbReference>
<sequence length="828" mass="92614">MRVKHVPHSDANQVIRLVWPFLMVILILVTLAAVSIDIMSSLRAYIGAESVWSKGEKDATFFLHLYAESGDEVLYQRHTEAMEGLLHLRRARDILDRTQTDMHTAEDELVMGGFARSDVVSAAWVYRIFRHVSYLQDAMDLWKRSDVHMDKLGQVASRLHRRFSDRSGADVGLVELQKEIFQINEDVAPLSRGFSYELSSTFRKVAFLLLMVDLAAATVLMLLTVWHVRRLVVQRKRTERALRHSEARAKATLGSIGEAVIATSLSGEIEFINPAAERILCTTSALCLGRPFSDAFSLLYERSREPEKMLAKLASDRLPGDHLDDQFVEMILVSYSGIEVHVRAVVSRITGSPFYLSDVDGSNDGHHGYVIILRNMTREKEYIRSLAWQASHDSLTDLVNRSEFERQLAASLADVKHLNVAVYDVLLVFDLDRFKIVNDTCGHAAGDGMLRAISTHLSKIFRAGDTFGRLGGDEFGALLRGYDRARAMTLADELLHSANTFCYQWEAQQFKTSLSIGLLVLDEPGITAESAMHLTDIACFVAKERGRDRIQEADLNDSDLATHANEASWARRLKHALEHDLFCLYAQPIRNLHTGDQQVGGLNKVELLLRMIDTQGGPAITPDKFIPAAERYGLMTTIDRWVVRTALRALSRTPAKQYSEYAINLSGASVGDARFLHYVVEQIRENGIAAHLLCFEITETAAISNLLSAVHFMNELSILGCHFALDDFGAGMSSFGYLKHLPVDYLKIDGAFVKNLPQDTVSQDMVIAINDIGHSLGCQTIAEYVENADIVELLKKYGVDYAQGYFIGRPAPWTEPQRLISVEPTVVP</sequence>
<dbReference type="InterPro" id="IPR035919">
    <property type="entry name" value="EAL_sf"/>
</dbReference>
<feature type="domain" description="GGDEF" evidence="3">
    <location>
        <begin position="422"/>
        <end position="555"/>
    </location>
</feature>
<dbReference type="Pfam" id="PF00563">
    <property type="entry name" value="EAL"/>
    <property type="match status" value="1"/>
</dbReference>
<feature type="transmembrane region" description="Helical" evidence="1">
    <location>
        <begin position="205"/>
        <end position="228"/>
    </location>
</feature>
<feature type="domain" description="EAL" evidence="2">
    <location>
        <begin position="566"/>
        <end position="824"/>
    </location>
</feature>
<dbReference type="InterPro" id="IPR043128">
    <property type="entry name" value="Rev_trsase/Diguanyl_cyclase"/>
</dbReference>
<dbReference type="NCBIfam" id="TIGR00254">
    <property type="entry name" value="GGDEF"/>
    <property type="match status" value="1"/>
</dbReference>
<dbReference type="OrthoDB" id="9813903at2"/>
<keyword evidence="1" id="KW-0472">Membrane</keyword>
<feature type="transmembrane region" description="Helical" evidence="1">
    <location>
        <begin position="17"/>
        <end position="36"/>
    </location>
</feature>
<dbReference type="CDD" id="cd01949">
    <property type="entry name" value="GGDEF"/>
    <property type="match status" value="1"/>
</dbReference>
<dbReference type="InterPro" id="IPR052155">
    <property type="entry name" value="Biofilm_reg_signaling"/>
</dbReference>
<dbReference type="InterPro" id="IPR000014">
    <property type="entry name" value="PAS"/>
</dbReference>
<reference evidence="4 5" key="1">
    <citation type="submission" date="2016-01" db="EMBL/GenBank/DDBJ databases">
        <authorList>
            <person name="Oliw E.H."/>
        </authorList>
    </citation>
    <scope>NUCLEOTIDE SEQUENCE [LARGE SCALE GENOMIC DNA]</scope>
    <source>
        <strain evidence="4">LMG 27134</strain>
    </source>
</reference>
<dbReference type="InterPro" id="IPR029787">
    <property type="entry name" value="Nucleotide_cyclase"/>
</dbReference>
<evidence type="ECO:0000259" key="3">
    <source>
        <dbReference type="PROSITE" id="PS50887"/>
    </source>
</evidence>
<evidence type="ECO:0000259" key="2">
    <source>
        <dbReference type="PROSITE" id="PS50883"/>
    </source>
</evidence>
<dbReference type="SMART" id="SM00091">
    <property type="entry name" value="PAS"/>
    <property type="match status" value="1"/>
</dbReference>
<dbReference type="Gene3D" id="3.30.450.20">
    <property type="entry name" value="PAS domain"/>
    <property type="match status" value="1"/>
</dbReference>
<organism evidence="4 5">
    <name type="scientific">Caballeronia udeis</name>
    <dbReference type="NCBI Taxonomy" id="1232866"/>
    <lineage>
        <taxon>Bacteria</taxon>
        <taxon>Pseudomonadati</taxon>
        <taxon>Pseudomonadota</taxon>
        <taxon>Betaproteobacteria</taxon>
        <taxon>Burkholderiales</taxon>
        <taxon>Burkholderiaceae</taxon>
        <taxon>Caballeronia</taxon>
    </lineage>
</organism>
<accession>A0A158IRH5</accession>
<dbReference type="Proteomes" id="UP000054683">
    <property type="component" value="Unassembled WGS sequence"/>
</dbReference>
<protein>
    <submittedName>
        <fullName evidence="4">Sensory box protein</fullName>
    </submittedName>
</protein>
<dbReference type="SUPFAM" id="SSF141868">
    <property type="entry name" value="EAL domain-like"/>
    <property type="match status" value="1"/>
</dbReference>
<dbReference type="RefSeq" id="WP_062090740.1">
    <property type="nucleotide sequence ID" value="NZ_FCOK02000058.1"/>
</dbReference>
<dbReference type="InterPro" id="IPR001633">
    <property type="entry name" value="EAL_dom"/>
</dbReference>
<dbReference type="Gene3D" id="3.30.70.270">
    <property type="match status" value="1"/>
</dbReference>
<dbReference type="PROSITE" id="PS50883">
    <property type="entry name" value="EAL"/>
    <property type="match status" value="1"/>
</dbReference>
<dbReference type="CDD" id="cd00130">
    <property type="entry name" value="PAS"/>
    <property type="match status" value="1"/>
</dbReference>
<dbReference type="AlphaFoldDB" id="A0A158IRH5"/>
<dbReference type="PANTHER" id="PTHR44757">
    <property type="entry name" value="DIGUANYLATE CYCLASE DGCP"/>
    <property type="match status" value="1"/>
</dbReference>
<dbReference type="SUPFAM" id="SSF55785">
    <property type="entry name" value="PYP-like sensor domain (PAS domain)"/>
    <property type="match status" value="1"/>
</dbReference>
<evidence type="ECO:0000313" key="4">
    <source>
        <dbReference type="EMBL" id="SAL58671.1"/>
    </source>
</evidence>
<keyword evidence="1" id="KW-0812">Transmembrane</keyword>
<dbReference type="SUPFAM" id="SSF55073">
    <property type="entry name" value="Nucleotide cyclase"/>
    <property type="match status" value="1"/>
</dbReference>
<evidence type="ECO:0000313" key="5">
    <source>
        <dbReference type="Proteomes" id="UP000054683"/>
    </source>
</evidence>
<proteinExistence type="predicted"/>
<dbReference type="InterPro" id="IPR000160">
    <property type="entry name" value="GGDEF_dom"/>
</dbReference>
<keyword evidence="1" id="KW-1133">Transmembrane helix</keyword>
<dbReference type="SMART" id="SM00267">
    <property type="entry name" value="GGDEF"/>
    <property type="match status" value="1"/>
</dbReference>
<evidence type="ECO:0000256" key="1">
    <source>
        <dbReference type="SAM" id="Phobius"/>
    </source>
</evidence>
<dbReference type="PROSITE" id="PS50887">
    <property type="entry name" value="GGDEF"/>
    <property type="match status" value="1"/>
</dbReference>
<dbReference type="SMART" id="SM00052">
    <property type="entry name" value="EAL"/>
    <property type="match status" value="1"/>
</dbReference>
<dbReference type="PANTHER" id="PTHR44757:SF4">
    <property type="entry name" value="DIGUANYLATE CYCLASE DGCE-RELATED"/>
    <property type="match status" value="1"/>
</dbReference>
<dbReference type="Gene3D" id="3.20.20.450">
    <property type="entry name" value="EAL domain"/>
    <property type="match status" value="1"/>
</dbReference>
<gene>
    <name evidence="4" type="ORF">AWB69_06476</name>
</gene>
<dbReference type="InterPro" id="IPR035965">
    <property type="entry name" value="PAS-like_dom_sf"/>
</dbReference>
<dbReference type="EMBL" id="FCOK02000058">
    <property type="protein sequence ID" value="SAL58671.1"/>
    <property type="molecule type" value="Genomic_DNA"/>
</dbReference>